<organism evidence="2 3">
    <name type="scientific">Rhodococcus parequi</name>
    <dbReference type="NCBI Taxonomy" id="3137122"/>
    <lineage>
        <taxon>Bacteria</taxon>
        <taxon>Bacillati</taxon>
        <taxon>Actinomycetota</taxon>
        <taxon>Actinomycetes</taxon>
        <taxon>Mycobacteriales</taxon>
        <taxon>Nocardiaceae</taxon>
        <taxon>Rhodococcus</taxon>
    </lineage>
</organism>
<dbReference type="Pfam" id="PF19345">
    <property type="entry name" value="MTHFR_2"/>
    <property type="match status" value="1"/>
</dbReference>
<evidence type="ECO:0000313" key="2">
    <source>
        <dbReference type="EMBL" id="MFM1725148.1"/>
    </source>
</evidence>
<dbReference type="EMBL" id="JBDLNV010000006">
    <property type="protein sequence ID" value="MFM1725148.1"/>
    <property type="molecule type" value="Genomic_DNA"/>
</dbReference>
<proteinExistence type="predicted"/>
<name>A0ABW9FIZ5_9NOCA</name>
<dbReference type="InterPro" id="IPR029041">
    <property type="entry name" value="FAD-linked_oxidoreductase-like"/>
</dbReference>
<reference evidence="2 3" key="1">
    <citation type="submission" date="2023-11" db="EMBL/GenBank/DDBJ databases">
        <authorList>
            <person name="Val-Calvo J."/>
            <person name="Scortti M."/>
            <person name="Vazquez-Boland J."/>
        </authorList>
    </citation>
    <scope>NUCLEOTIDE SEQUENCE [LARGE SCALE GENOMIC DNA]</scope>
    <source>
        <strain evidence="2 3">PAM 2766</strain>
    </source>
</reference>
<keyword evidence="3" id="KW-1185">Reference proteome</keyword>
<dbReference type="Gene3D" id="3.20.20.220">
    <property type="match status" value="1"/>
</dbReference>
<keyword evidence="1" id="KW-0560">Oxidoreductase</keyword>
<dbReference type="Proteomes" id="UP001629745">
    <property type="component" value="Unassembled WGS sequence"/>
</dbReference>
<dbReference type="SUPFAM" id="SSF51730">
    <property type="entry name" value="FAD-linked oxidoreductase"/>
    <property type="match status" value="1"/>
</dbReference>
<evidence type="ECO:0000256" key="1">
    <source>
        <dbReference type="ARBA" id="ARBA00023002"/>
    </source>
</evidence>
<dbReference type="InterPro" id="IPR049477">
    <property type="entry name" value="MTHFR"/>
</dbReference>
<protein>
    <submittedName>
        <fullName evidence="2">Mycobacterial-type methylenetetrahydrofolate reductase</fullName>
    </submittedName>
</protein>
<sequence length="302" mass="32838">MSALNTVALELAPPERTTSAADVAGSARTIADRCRGHGLLDRLGHVMIPGIVPEDSERPVPLTPRMDVLDFWQGLRPAIGSLPGLCTQVTVFETESDLAAKVRRLSDAGMDGVIFVGKPHGLPADDASGLTPQEALSRFRSEIAHRGVVLIPTRRGELDRLDAKCAHGATFALTQLLYSDRIVEFLRTFATRSEHRPEILLSFGFVPGAEARVGLIDWLLHDHGNDDVSREQQFVARLAASSPRHRQTSLVDLYRRVLDGAGDLGFPISVHLESPYGLSDSACETFTAMLDHWSPRPAAVPS</sequence>
<evidence type="ECO:0000313" key="3">
    <source>
        <dbReference type="Proteomes" id="UP001629745"/>
    </source>
</evidence>
<comment type="caution">
    <text evidence="2">The sequence shown here is derived from an EMBL/GenBank/DDBJ whole genome shotgun (WGS) entry which is preliminary data.</text>
</comment>
<gene>
    <name evidence="2" type="ORF">ABEU20_003751</name>
</gene>
<accession>A0ABW9FIZ5</accession>
<dbReference type="RefSeq" id="WP_420165645.1">
    <property type="nucleotide sequence ID" value="NZ_JBDLNV010000006.1"/>
</dbReference>